<feature type="transmembrane region" description="Helical" evidence="1">
    <location>
        <begin position="58"/>
        <end position="80"/>
    </location>
</feature>
<evidence type="ECO:0000313" key="3">
    <source>
        <dbReference type="Proteomes" id="UP000237752"/>
    </source>
</evidence>
<keyword evidence="3" id="KW-1185">Reference proteome</keyword>
<evidence type="ECO:0000313" key="2">
    <source>
        <dbReference type="EMBL" id="PRZ43699.1"/>
    </source>
</evidence>
<keyword evidence="1" id="KW-0472">Membrane</keyword>
<evidence type="ECO:0000256" key="1">
    <source>
        <dbReference type="SAM" id="Phobius"/>
    </source>
</evidence>
<keyword evidence="1" id="KW-0812">Transmembrane</keyword>
<name>A0A2T1A531_9ACTN</name>
<dbReference type="Proteomes" id="UP000237752">
    <property type="component" value="Unassembled WGS sequence"/>
</dbReference>
<reference evidence="2 3" key="1">
    <citation type="submission" date="2018-03" db="EMBL/GenBank/DDBJ databases">
        <title>Genomic Encyclopedia of Archaeal and Bacterial Type Strains, Phase II (KMG-II): from individual species to whole genera.</title>
        <authorList>
            <person name="Goeker M."/>
        </authorList>
    </citation>
    <scope>NUCLEOTIDE SEQUENCE [LARGE SCALE GENOMIC DNA]</scope>
    <source>
        <strain evidence="2 3">DSM 100065</strain>
    </source>
</reference>
<comment type="caution">
    <text evidence="2">The sequence shown here is derived from an EMBL/GenBank/DDBJ whole genome shotgun (WGS) entry which is preliminary data.</text>
</comment>
<organism evidence="2 3">
    <name type="scientific">Antricoccus suffuscus</name>
    <dbReference type="NCBI Taxonomy" id="1629062"/>
    <lineage>
        <taxon>Bacteria</taxon>
        <taxon>Bacillati</taxon>
        <taxon>Actinomycetota</taxon>
        <taxon>Actinomycetes</taxon>
        <taxon>Geodermatophilales</taxon>
        <taxon>Antricoccaceae</taxon>
        <taxon>Antricoccus</taxon>
    </lineage>
</organism>
<dbReference type="AlphaFoldDB" id="A0A2T1A531"/>
<proteinExistence type="predicted"/>
<feature type="transmembrane region" description="Helical" evidence="1">
    <location>
        <begin position="12"/>
        <end position="38"/>
    </location>
</feature>
<dbReference type="EMBL" id="PVUE01000002">
    <property type="protein sequence ID" value="PRZ43699.1"/>
    <property type="molecule type" value="Genomic_DNA"/>
</dbReference>
<dbReference type="OrthoDB" id="5189812at2"/>
<protein>
    <submittedName>
        <fullName evidence="2">Uncharacterized protein</fullName>
    </submittedName>
</protein>
<gene>
    <name evidence="2" type="ORF">CLV47_102390</name>
</gene>
<dbReference type="RefSeq" id="WP_106347827.1">
    <property type="nucleotide sequence ID" value="NZ_PVUE01000002.1"/>
</dbReference>
<accession>A0A2T1A531</accession>
<sequence>MTPRVDRINRVFLILIGIVLVVIGVLALLQSGSVFGSARAKSPVVSDPTAHWYGANGTWFWPTAGAVMLVIAGLCVWWVSAQIRTQGSTRIELDRGHDGTVTASAAALADCVEADTIAQPGIARARAKLSSVGEITRLHLTLWVESPYDIADAVARVTNTVLPHLSYAFDGPTPRPLRTTIHVEAAEAPAARLR</sequence>
<keyword evidence="1" id="KW-1133">Transmembrane helix</keyword>